<proteinExistence type="predicted"/>
<comment type="caution">
    <text evidence="2">The sequence shown here is derived from an EMBL/GenBank/DDBJ whole genome shotgun (WGS) entry which is preliminary data.</text>
</comment>
<evidence type="ECO:0000256" key="1">
    <source>
        <dbReference type="SAM" id="MobiDB-lite"/>
    </source>
</evidence>
<feature type="region of interest" description="Disordered" evidence="1">
    <location>
        <begin position="14"/>
        <end position="60"/>
    </location>
</feature>
<evidence type="ECO:0000313" key="2">
    <source>
        <dbReference type="EMBL" id="KAL0579632.1"/>
    </source>
</evidence>
<gene>
    <name evidence="2" type="ORF">V5O48_002404</name>
</gene>
<dbReference type="Proteomes" id="UP001465976">
    <property type="component" value="Unassembled WGS sequence"/>
</dbReference>
<organism evidence="2 3">
    <name type="scientific">Marasmius crinis-equi</name>
    <dbReference type="NCBI Taxonomy" id="585013"/>
    <lineage>
        <taxon>Eukaryota</taxon>
        <taxon>Fungi</taxon>
        <taxon>Dikarya</taxon>
        <taxon>Basidiomycota</taxon>
        <taxon>Agaricomycotina</taxon>
        <taxon>Agaricomycetes</taxon>
        <taxon>Agaricomycetidae</taxon>
        <taxon>Agaricales</taxon>
        <taxon>Marasmiineae</taxon>
        <taxon>Marasmiaceae</taxon>
        <taxon>Marasmius</taxon>
    </lineage>
</organism>
<feature type="region of interest" description="Disordered" evidence="1">
    <location>
        <begin position="200"/>
        <end position="228"/>
    </location>
</feature>
<sequence>MVIGVSVQAATVEVEGSGEDVQPGAVVHAPGPLNKKPSKSSLGSGERGGSNGGGNNGGGGWIARARSLTTILRRKSKPQLTEITPTTPPHSLEPFSSLSRAIMALVYGRYNRDSLALRAHQQQSHTQAAEENIKLCMDLVIDLTALNVEFDYSCLEGLDEQLILRPFESFADVCYTDAVYDLPPDAKHFVPPHLQDCHLEYDGDEPLHDNNAASPESDSDGVSLTTSQGSDVYTFDSRSKVDYEVVKLERPPQKLSLVQLHHLIHIDDDGESFLQFRDRYLKMNGLIDEPVSSFPVREPRRRTFGDRIHTNFEPSRQPYRALRSAT</sequence>
<protein>
    <submittedName>
        <fullName evidence="2">Uncharacterized protein</fullName>
    </submittedName>
</protein>
<feature type="compositionally biased region" description="Polar residues" evidence="1">
    <location>
        <begin position="211"/>
        <end position="228"/>
    </location>
</feature>
<reference evidence="2 3" key="1">
    <citation type="submission" date="2024-02" db="EMBL/GenBank/DDBJ databases">
        <title>A draft genome for the cacao thread blight pathogen Marasmius crinis-equi.</title>
        <authorList>
            <person name="Cohen S.P."/>
            <person name="Baruah I.K."/>
            <person name="Amoako-Attah I."/>
            <person name="Bukari Y."/>
            <person name="Meinhardt L.W."/>
            <person name="Bailey B.A."/>
        </authorList>
    </citation>
    <scope>NUCLEOTIDE SEQUENCE [LARGE SCALE GENOMIC DNA]</scope>
    <source>
        <strain evidence="2 3">GH-76</strain>
    </source>
</reference>
<keyword evidence="3" id="KW-1185">Reference proteome</keyword>
<feature type="compositionally biased region" description="Gly residues" evidence="1">
    <location>
        <begin position="45"/>
        <end position="60"/>
    </location>
</feature>
<name>A0ABR3FWK6_9AGAR</name>
<dbReference type="EMBL" id="JBAHYK010000053">
    <property type="protein sequence ID" value="KAL0579632.1"/>
    <property type="molecule type" value="Genomic_DNA"/>
</dbReference>
<accession>A0ABR3FWK6</accession>
<evidence type="ECO:0000313" key="3">
    <source>
        <dbReference type="Proteomes" id="UP001465976"/>
    </source>
</evidence>